<dbReference type="PANTHER" id="PTHR31480">
    <property type="entry name" value="BIFUNCTIONAL LYCOPENE CYCLASE/PHYTOENE SYNTHASE"/>
    <property type="match status" value="1"/>
</dbReference>
<dbReference type="Proteomes" id="UP000271227">
    <property type="component" value="Unassembled WGS sequence"/>
</dbReference>
<dbReference type="InParanoid" id="A0A3M0CP43"/>
<dbReference type="OrthoDB" id="9814909at2"/>
<sequence>MNDTADDIQGGDADYCFQMVRKDDPDRYLTALFAPAAHRSALFALYAFNQEVAKTRDSVSEPTLGEIRLQWWREALDGIRAGHPRAHPVVQQLGFVANDETIFGLLGALIDARSLDLYDEGPADFQALYDYVAAVGGGLSETALRLLLGQATDPSALTDDAVMCTRAAGEAFAMMGLLRASAFHIASGRSFLPRQELGGAGVSADRISEDEKDALMPVFSDMQSYVKDRLDTVRRGLRTVPAAGRAAVLPACFARFYLKRLQRLSGDPFRLAEQAPAPLWPMISLFRTAWTGRL</sequence>
<dbReference type="AlphaFoldDB" id="A0A3M0CP43"/>
<dbReference type="SUPFAM" id="SSF48576">
    <property type="entry name" value="Terpenoid synthases"/>
    <property type="match status" value="1"/>
</dbReference>
<dbReference type="EMBL" id="REFR01000010">
    <property type="protein sequence ID" value="RMB08649.1"/>
    <property type="molecule type" value="Genomic_DNA"/>
</dbReference>
<evidence type="ECO:0000313" key="2">
    <source>
        <dbReference type="Proteomes" id="UP000271227"/>
    </source>
</evidence>
<dbReference type="InterPro" id="IPR002060">
    <property type="entry name" value="Squ/phyt_synthse"/>
</dbReference>
<protein>
    <submittedName>
        <fullName evidence="1">Phytoene synthase</fullName>
    </submittedName>
</protein>
<proteinExistence type="predicted"/>
<dbReference type="GO" id="GO:0016765">
    <property type="term" value="F:transferase activity, transferring alkyl or aryl (other than methyl) groups"/>
    <property type="evidence" value="ECO:0007669"/>
    <property type="project" value="UniProtKB-ARBA"/>
</dbReference>
<keyword evidence="2" id="KW-1185">Reference proteome</keyword>
<name>A0A3M0CP43_9PROT</name>
<dbReference type="Gene3D" id="1.10.600.10">
    <property type="entry name" value="Farnesyl Diphosphate Synthase"/>
    <property type="match status" value="1"/>
</dbReference>
<comment type="caution">
    <text evidence="1">The sequence shown here is derived from an EMBL/GenBank/DDBJ whole genome shotgun (WGS) entry which is preliminary data.</text>
</comment>
<organism evidence="1 2">
    <name type="scientific">Eilatimonas milleporae</name>
    <dbReference type="NCBI Taxonomy" id="911205"/>
    <lineage>
        <taxon>Bacteria</taxon>
        <taxon>Pseudomonadati</taxon>
        <taxon>Pseudomonadota</taxon>
        <taxon>Alphaproteobacteria</taxon>
        <taxon>Kordiimonadales</taxon>
        <taxon>Kordiimonadaceae</taxon>
        <taxon>Eilatimonas</taxon>
    </lineage>
</organism>
<reference evidence="1 2" key="1">
    <citation type="submission" date="2018-10" db="EMBL/GenBank/DDBJ databases">
        <title>Genomic Encyclopedia of Archaeal and Bacterial Type Strains, Phase II (KMG-II): from individual species to whole genera.</title>
        <authorList>
            <person name="Goeker M."/>
        </authorList>
    </citation>
    <scope>NUCLEOTIDE SEQUENCE [LARGE SCALE GENOMIC DNA]</scope>
    <source>
        <strain evidence="1 2">DSM 25217</strain>
    </source>
</reference>
<dbReference type="Pfam" id="PF00494">
    <property type="entry name" value="SQS_PSY"/>
    <property type="match status" value="1"/>
</dbReference>
<dbReference type="InterPro" id="IPR008949">
    <property type="entry name" value="Isoprenoid_synthase_dom_sf"/>
</dbReference>
<gene>
    <name evidence="1" type="ORF">BXY39_1284</name>
</gene>
<evidence type="ECO:0000313" key="1">
    <source>
        <dbReference type="EMBL" id="RMB08649.1"/>
    </source>
</evidence>
<accession>A0A3M0CP43</accession>
<dbReference type="RefSeq" id="WP_121937994.1">
    <property type="nucleotide sequence ID" value="NZ_REFR01000010.1"/>
</dbReference>